<sequence>MQPEPTEKEELNLVDKKPESNAVSSSEVPIPNLNGMEVTGNSLKDSQAGQGLSRRCSRRCITKMELELIHTEGAFSVLKAVGQCLVEEEKEIPQQSNDPKQSCKSLIQGFESNFGTATVNKETVKDQALVAGLLPKMESASIDNANSVVVSRTDEMKASGKGCKSLVEFFESKMEGVTTSEKKGKDEDDVVESLPKVEPDSTELGNIDLGMNTDSKDQVGHNTSEAIPEERKEPTKSFEYLHEDLETKLEPPAVKNERVEDKDTEENTQSEDAARSPVKIEPELNNTKEPIFMVRAENEEQADVGQREAIPEELEHQKNSECKTNASDNELENIAVSQKVALGFTTNTEQELNQTIGSVSELNTTNSHLEEGRNIIPEQTEQSEQDGSDLKVEIVAASKDGGKEQDVVEGATSFLETMSEGQVDADNTILSKEKRVPRQRSKSLSIGDLEIKTKTLARDVSQSIDKIRKRSHVPLTVLERMQKDPIVAQHFAQLESSTEETISGSSDDSKRLLHTTNRLRRTTDSLGLKYVNQYIVIKILGRGTYGKVKLCLNTMDCKLYAVKIVHRKWMAGRIIGGTTEDVGHGAMREIAIMKKLNHPNIVALHEVIDDPTKKKLYLVLEYVEGGPIMGNQKWNPFHEDKARLYFRDMCKGIDYLHFNKIVHRDLKPGNLLETLNGTVKITDFGVSHMFEQESDSMHGRAGTPAFLAPEVCSGCECQGRPADIWSLGVCLYVMVFGKIPFPADSIAEMYQAIIYKETVILSKDPATRISLAGIMQHEWVTKEGLEPLVPYKVQVARGSTTMSVTEAEVKAAVGVNKSGLAALCSINPDEKVFEEGEYIIRQGEEGNEMYFINSGQCEVLVESRSLTQPSRGRMEYAVAERGPGQYIGEMELQKDPGRKPPKRNASIRAKTRVVALVVSREKVVEVLSKNTEAAQSMAETIAERDRELQMKLRALDLRMPSMKVEKEEEPAPAPQRQETCASCR</sequence>
<dbReference type="PROSITE" id="PS50042">
    <property type="entry name" value="CNMP_BINDING_3"/>
    <property type="match status" value="1"/>
</dbReference>
<dbReference type="FunFam" id="1.10.510.10:FF:000571">
    <property type="entry name" value="Maternal embryonic leucine zipper kinase"/>
    <property type="match status" value="1"/>
</dbReference>
<feature type="binding site" evidence="4">
    <location>
        <position position="563"/>
    </location>
    <ligand>
        <name>ATP</name>
        <dbReference type="ChEBI" id="CHEBI:30616"/>
    </ligand>
</feature>
<evidence type="ECO:0000313" key="8">
    <source>
        <dbReference type="EMBL" id="KAL3690383.1"/>
    </source>
</evidence>
<accession>A0ABD3HG69</accession>
<feature type="region of interest" description="Disordered" evidence="5">
    <location>
        <begin position="1"/>
        <end position="34"/>
    </location>
</feature>
<feature type="compositionally biased region" description="Basic and acidic residues" evidence="5">
    <location>
        <begin position="228"/>
        <end position="261"/>
    </location>
</feature>
<dbReference type="PANTHER" id="PTHR24346:SF77">
    <property type="entry name" value="SERINE THREONINE PROTEIN KINASE"/>
    <property type="match status" value="1"/>
</dbReference>
<dbReference type="AlphaFoldDB" id="A0ABD3HG69"/>
<reference evidence="8 9" key="1">
    <citation type="submission" date="2024-09" db="EMBL/GenBank/DDBJ databases">
        <title>Chromosome-scale assembly of Riccia sorocarpa.</title>
        <authorList>
            <person name="Paukszto L."/>
        </authorList>
    </citation>
    <scope>NUCLEOTIDE SEQUENCE [LARGE SCALE GENOMIC DNA]</scope>
    <source>
        <strain evidence="8">LP-2024</strain>
        <tissue evidence="8">Aerial parts of the thallus</tissue>
    </source>
</reference>
<feature type="compositionally biased region" description="Basic and acidic residues" evidence="5">
    <location>
        <begin position="176"/>
        <end position="186"/>
    </location>
</feature>
<evidence type="ECO:0000256" key="2">
    <source>
        <dbReference type="ARBA" id="ARBA00022840"/>
    </source>
</evidence>
<dbReference type="PROSITE" id="PS50011">
    <property type="entry name" value="PROTEIN_KINASE_DOM"/>
    <property type="match status" value="1"/>
</dbReference>
<dbReference type="Pfam" id="PF00069">
    <property type="entry name" value="Pkinase"/>
    <property type="match status" value="1"/>
</dbReference>
<dbReference type="InterPro" id="IPR018490">
    <property type="entry name" value="cNMP-bd_dom_sf"/>
</dbReference>
<feature type="domain" description="Protein kinase" evidence="6">
    <location>
        <begin position="534"/>
        <end position="780"/>
    </location>
</feature>
<dbReference type="PANTHER" id="PTHR24346">
    <property type="entry name" value="MAP/MICROTUBULE AFFINITY-REGULATING KINASE"/>
    <property type="match status" value="1"/>
</dbReference>
<evidence type="ECO:0008006" key="10">
    <source>
        <dbReference type="Google" id="ProtNLM"/>
    </source>
</evidence>
<organism evidence="8 9">
    <name type="scientific">Riccia sorocarpa</name>
    <dbReference type="NCBI Taxonomy" id="122646"/>
    <lineage>
        <taxon>Eukaryota</taxon>
        <taxon>Viridiplantae</taxon>
        <taxon>Streptophyta</taxon>
        <taxon>Embryophyta</taxon>
        <taxon>Marchantiophyta</taxon>
        <taxon>Marchantiopsida</taxon>
        <taxon>Marchantiidae</taxon>
        <taxon>Marchantiales</taxon>
        <taxon>Ricciaceae</taxon>
        <taxon>Riccia</taxon>
    </lineage>
</organism>
<evidence type="ECO:0000259" key="7">
    <source>
        <dbReference type="PROSITE" id="PS50042"/>
    </source>
</evidence>
<dbReference type="SMART" id="SM00220">
    <property type="entry name" value="S_TKc"/>
    <property type="match status" value="1"/>
</dbReference>
<feature type="region of interest" description="Disordered" evidence="5">
    <location>
        <begin position="962"/>
        <end position="984"/>
    </location>
</feature>
<dbReference type="InterPro" id="IPR000595">
    <property type="entry name" value="cNMP-bd_dom"/>
</dbReference>
<protein>
    <recommendedName>
        <fullName evidence="10">cGMP-dependent protein kinase</fullName>
    </recommendedName>
</protein>
<name>A0ABD3HG69_9MARC</name>
<proteinExistence type="predicted"/>
<evidence type="ECO:0000259" key="6">
    <source>
        <dbReference type="PROSITE" id="PS50011"/>
    </source>
</evidence>
<evidence type="ECO:0000256" key="3">
    <source>
        <dbReference type="ARBA" id="ARBA00058225"/>
    </source>
</evidence>
<dbReference type="EMBL" id="JBJQOH010000004">
    <property type="protein sequence ID" value="KAL3690383.1"/>
    <property type="molecule type" value="Genomic_DNA"/>
</dbReference>
<evidence type="ECO:0000256" key="1">
    <source>
        <dbReference type="ARBA" id="ARBA00022741"/>
    </source>
</evidence>
<feature type="region of interest" description="Disordered" evidence="5">
    <location>
        <begin position="176"/>
        <end position="289"/>
    </location>
</feature>
<feature type="compositionally biased region" description="Basic and acidic residues" evidence="5">
    <location>
        <begin position="272"/>
        <end position="282"/>
    </location>
</feature>
<feature type="domain" description="Cyclic nucleotide-binding" evidence="7">
    <location>
        <begin position="829"/>
        <end position="944"/>
    </location>
</feature>
<feature type="compositionally biased region" description="Basic and acidic residues" evidence="5">
    <location>
        <begin position="1"/>
        <end position="19"/>
    </location>
</feature>
<comment type="caution">
    <text evidence="8">The sequence shown here is derived from an EMBL/GenBank/DDBJ whole genome shotgun (WGS) entry which is preliminary data.</text>
</comment>
<dbReference type="Pfam" id="PF00027">
    <property type="entry name" value="cNMP_binding"/>
    <property type="match status" value="1"/>
</dbReference>
<dbReference type="Gene3D" id="1.10.510.10">
    <property type="entry name" value="Transferase(Phosphotransferase) domain 1"/>
    <property type="match status" value="1"/>
</dbReference>
<dbReference type="InterPro" id="IPR018488">
    <property type="entry name" value="cNMP-bd_CS"/>
</dbReference>
<dbReference type="CDD" id="cd14008">
    <property type="entry name" value="STKc_LKB1_CaMKK"/>
    <property type="match status" value="1"/>
</dbReference>
<dbReference type="InterPro" id="IPR011009">
    <property type="entry name" value="Kinase-like_dom_sf"/>
</dbReference>
<dbReference type="GO" id="GO:0005524">
    <property type="term" value="F:ATP binding"/>
    <property type="evidence" value="ECO:0007669"/>
    <property type="project" value="UniProtKB-UniRule"/>
</dbReference>
<keyword evidence="9" id="KW-1185">Reference proteome</keyword>
<evidence type="ECO:0000313" key="9">
    <source>
        <dbReference type="Proteomes" id="UP001633002"/>
    </source>
</evidence>
<dbReference type="CDD" id="cd00038">
    <property type="entry name" value="CAP_ED"/>
    <property type="match status" value="1"/>
</dbReference>
<dbReference type="InterPro" id="IPR017441">
    <property type="entry name" value="Protein_kinase_ATP_BS"/>
</dbReference>
<dbReference type="PROSITE" id="PS00107">
    <property type="entry name" value="PROTEIN_KINASE_ATP"/>
    <property type="match status" value="1"/>
</dbReference>
<dbReference type="SMART" id="SM00100">
    <property type="entry name" value="cNMP"/>
    <property type="match status" value="1"/>
</dbReference>
<dbReference type="Proteomes" id="UP001633002">
    <property type="component" value="Unassembled WGS sequence"/>
</dbReference>
<dbReference type="SUPFAM" id="SSF51206">
    <property type="entry name" value="cAMP-binding domain-like"/>
    <property type="match status" value="1"/>
</dbReference>
<keyword evidence="1 4" id="KW-0547">Nucleotide-binding</keyword>
<dbReference type="SUPFAM" id="SSF56112">
    <property type="entry name" value="Protein kinase-like (PK-like)"/>
    <property type="match status" value="1"/>
</dbReference>
<evidence type="ECO:0000256" key="4">
    <source>
        <dbReference type="PROSITE-ProRule" id="PRU10141"/>
    </source>
</evidence>
<dbReference type="PROSITE" id="PS00888">
    <property type="entry name" value="CNMP_BINDING_1"/>
    <property type="match status" value="1"/>
</dbReference>
<gene>
    <name evidence="8" type="ORF">R1sor_016692</name>
</gene>
<dbReference type="InterPro" id="IPR000719">
    <property type="entry name" value="Prot_kinase_dom"/>
</dbReference>
<keyword evidence="2 4" id="KW-0067">ATP-binding</keyword>
<evidence type="ECO:0000256" key="5">
    <source>
        <dbReference type="SAM" id="MobiDB-lite"/>
    </source>
</evidence>
<comment type="function">
    <text evidence="3">CIPK serine-threonine protein kinases interact with CBL proteins. Binding of a CBL protein to the regulatory NAF domain of CIPK protein lead to the activation of the kinase in a calcium-dependent manner.</text>
</comment>
<dbReference type="InterPro" id="IPR014710">
    <property type="entry name" value="RmlC-like_jellyroll"/>
</dbReference>
<dbReference type="Gene3D" id="2.60.120.10">
    <property type="entry name" value="Jelly Rolls"/>
    <property type="match status" value="1"/>
</dbReference>